<dbReference type="GO" id="GO:0005524">
    <property type="term" value="F:ATP binding"/>
    <property type="evidence" value="ECO:0007669"/>
    <property type="project" value="UniProtKB-UniRule"/>
</dbReference>
<comment type="cofactor">
    <cofactor evidence="1 8">
        <name>Mg(2+)</name>
        <dbReference type="ChEBI" id="CHEBI:18420"/>
    </cofactor>
</comment>
<evidence type="ECO:0000256" key="6">
    <source>
        <dbReference type="ARBA" id="ARBA00022842"/>
    </source>
</evidence>
<dbReference type="PROSITE" id="PS51274">
    <property type="entry name" value="GATASE_COBBQ"/>
    <property type="match status" value="1"/>
</dbReference>
<reference evidence="11" key="1">
    <citation type="journal article" date="2020" name="mSystems">
        <title>Genome- and Community-Level Interaction Insights into Carbon Utilization and Element Cycling Functions of Hydrothermarchaeota in Hydrothermal Sediment.</title>
        <authorList>
            <person name="Zhou Z."/>
            <person name="Liu Y."/>
            <person name="Xu W."/>
            <person name="Pan J."/>
            <person name="Luo Z.H."/>
            <person name="Li M."/>
        </authorList>
    </citation>
    <scope>NUCLEOTIDE SEQUENCE [LARGE SCALE GENOMIC DNA]</scope>
    <source>
        <strain evidence="11">SpSt-548</strain>
    </source>
</reference>
<evidence type="ECO:0000256" key="3">
    <source>
        <dbReference type="ARBA" id="ARBA00022598"/>
    </source>
</evidence>
<dbReference type="NCBIfam" id="TIGR00379">
    <property type="entry name" value="cobB"/>
    <property type="match status" value="1"/>
</dbReference>
<dbReference type="GO" id="GO:0009236">
    <property type="term" value="P:cobalamin biosynthetic process"/>
    <property type="evidence" value="ECO:0007669"/>
    <property type="project" value="UniProtKB-UniRule"/>
</dbReference>
<evidence type="ECO:0000259" key="10">
    <source>
        <dbReference type="Pfam" id="PF07685"/>
    </source>
</evidence>
<dbReference type="Gene3D" id="3.40.50.880">
    <property type="match status" value="1"/>
</dbReference>
<dbReference type="SUPFAM" id="SSF52317">
    <property type="entry name" value="Class I glutamine amidotransferase-like"/>
    <property type="match status" value="1"/>
</dbReference>
<dbReference type="AlphaFoldDB" id="A0A7V4G939"/>
<dbReference type="NCBIfam" id="NF002204">
    <property type="entry name" value="PRK01077.1"/>
    <property type="match status" value="1"/>
</dbReference>
<keyword evidence="6 8" id="KW-0460">Magnesium</keyword>
<comment type="caution">
    <text evidence="11">The sequence shown here is derived from an EMBL/GenBank/DDBJ whole genome shotgun (WGS) entry which is preliminary data.</text>
</comment>
<protein>
    <recommendedName>
        <fullName evidence="8">Cobyrinate a,c-diamide synthase</fullName>
        <ecNumber evidence="8">6.3.5.11</ecNumber>
    </recommendedName>
    <alternativeName>
        <fullName evidence="8">Cobyrinic acid a,c-diamide synthetase</fullName>
    </alternativeName>
</protein>
<keyword evidence="3 8" id="KW-0436">Ligase</keyword>
<dbReference type="InterPro" id="IPR011698">
    <property type="entry name" value="GATase_3"/>
</dbReference>
<evidence type="ECO:0000256" key="7">
    <source>
        <dbReference type="ARBA" id="ARBA00022962"/>
    </source>
</evidence>
<sequence length="459" mass="50013">MAGAVSQGLVIAAPHSGAGKTTVTLGLLAACRRRGLSVQPFKVGPDFIDPGHLARVSGRVCRNLDGWLLRREDNLASFARHARDAHLAVVEGVMGLFDGYGGMTEAGSTAQMAKWLGLPVLLVVDARSMARSAAALVHGFATFDPDLPLAGVIFNRVGSPTHLEYLSQALEQAGAVPCFGGLPREAALAIPERHLGLVTTEDHPLGGDYVERLADLMEEHLDLDGLLAALPPVPLHEEAPPRCPPATVRLGVARDRAFCFYYPENLEWLARFGAEIVPFSPLEDRNLPEVHGLYLGGGYPELFARQLSANFAMRRAVRERAAAGLPIYAECGGLMYLSREIHDLEGRSHPMAGVLPFGVRMFPRLKALGYREVTLTADSLLGPGGTRLKGHEFHYSEIITEPPDLPRIYELTPRRGGPPRQEGYSIHQVLASYVHLHFGSNPEAARHFADRCRRFKESL</sequence>
<dbReference type="InterPro" id="IPR029062">
    <property type="entry name" value="Class_I_gatase-like"/>
</dbReference>
<feature type="domain" description="CobQ/CobB/MinD/ParA nucleotide binding" evidence="9">
    <location>
        <begin position="9"/>
        <end position="195"/>
    </location>
</feature>
<dbReference type="Gene3D" id="3.40.50.300">
    <property type="entry name" value="P-loop containing nucleotide triphosphate hydrolases"/>
    <property type="match status" value="2"/>
</dbReference>
<comment type="miscellaneous">
    <text evidence="8">The a and c carboxylates of cobyrinate are activated for nucleophilic attack via formation of a phosphorylated intermediate by ATP. CbiA catalyzes first the amidation of the c-carboxylate, and then that of the a-carboxylate.</text>
</comment>
<dbReference type="GO" id="GO:0042242">
    <property type="term" value="F:cobyrinic acid a,c-diamide synthase activity"/>
    <property type="evidence" value="ECO:0007669"/>
    <property type="project" value="UniProtKB-UniRule"/>
</dbReference>
<dbReference type="PANTHER" id="PTHR43873:SF1">
    <property type="entry name" value="COBYRINATE A,C-DIAMIDE SYNTHASE"/>
    <property type="match status" value="1"/>
</dbReference>
<evidence type="ECO:0000313" key="11">
    <source>
        <dbReference type="EMBL" id="HGS05606.1"/>
    </source>
</evidence>
<dbReference type="Pfam" id="PF01656">
    <property type="entry name" value="CbiA"/>
    <property type="match status" value="1"/>
</dbReference>
<proteinExistence type="inferred from homology"/>
<comment type="domain">
    <text evidence="8">Comprises of two domains. The C-terminal domain contains the binding site for glutamine and catalyzes the hydrolysis of this substrate to glutamate and ammonia. The N-terminal domain is anticipated to bind ATP and cobyrinate and catalyzes the ultimate synthesis of the diamide product. The ammonia produced via the glutaminase domain is probably translocated to the adjacent domain via a molecular tunnel, where it reacts with an activated intermediate.</text>
</comment>
<evidence type="ECO:0000256" key="8">
    <source>
        <dbReference type="HAMAP-Rule" id="MF_00027"/>
    </source>
</evidence>
<keyword evidence="2 8" id="KW-0169">Cobalamin biosynthesis</keyword>
<evidence type="ECO:0000256" key="1">
    <source>
        <dbReference type="ARBA" id="ARBA00001946"/>
    </source>
</evidence>
<dbReference type="HAMAP" id="MF_00027">
    <property type="entry name" value="CobB_CbiA"/>
    <property type="match status" value="1"/>
</dbReference>
<feature type="site" description="Increases nucleophilicity of active site Cys" evidence="8">
    <location>
        <position position="435"/>
    </location>
</feature>
<dbReference type="CDD" id="cd05388">
    <property type="entry name" value="CobB_N"/>
    <property type="match status" value="1"/>
</dbReference>
<dbReference type="UniPathway" id="UPA00148">
    <property type="reaction ID" value="UER00231"/>
</dbReference>
<dbReference type="PANTHER" id="PTHR43873">
    <property type="entry name" value="COBYRINATE A,C-DIAMIDE SYNTHASE"/>
    <property type="match status" value="1"/>
</dbReference>
<evidence type="ECO:0000259" key="9">
    <source>
        <dbReference type="Pfam" id="PF01656"/>
    </source>
</evidence>
<organism evidence="11">
    <name type="scientific">Desulfobacca acetoxidans</name>
    <dbReference type="NCBI Taxonomy" id="60893"/>
    <lineage>
        <taxon>Bacteria</taxon>
        <taxon>Pseudomonadati</taxon>
        <taxon>Thermodesulfobacteriota</taxon>
        <taxon>Desulfobaccia</taxon>
        <taxon>Desulfobaccales</taxon>
        <taxon>Desulfobaccaceae</taxon>
        <taxon>Desulfobacca</taxon>
    </lineage>
</organism>
<feature type="domain" description="CobB/CobQ-like glutamine amidotransferase" evidence="10">
    <location>
        <begin position="250"/>
        <end position="441"/>
    </location>
</feature>
<accession>A0A7V4G939</accession>
<evidence type="ECO:0000256" key="5">
    <source>
        <dbReference type="ARBA" id="ARBA00022840"/>
    </source>
</evidence>
<dbReference type="EMBL" id="DSXI01000454">
    <property type="protein sequence ID" value="HGS05606.1"/>
    <property type="molecule type" value="Genomic_DNA"/>
</dbReference>
<comment type="similarity">
    <text evidence="8">Belongs to the CobB/CbiA family.</text>
</comment>
<feature type="active site" description="Nucleophile" evidence="8">
    <location>
        <position position="331"/>
    </location>
</feature>
<gene>
    <name evidence="8" type="primary">cbiA</name>
    <name evidence="11" type="ORF">ENT08_07710</name>
</gene>
<keyword evidence="7 8" id="KW-0315">Glutamine amidotransferase</keyword>
<keyword evidence="4 8" id="KW-0547">Nucleotide-binding</keyword>
<dbReference type="EC" id="6.3.5.11" evidence="8"/>
<comment type="function">
    <text evidence="8">Catalyzes the ATP-dependent amidation of the two carboxylate groups at positions a and c of cobyrinate, using either L-glutamine or ammonia as the nitrogen source.</text>
</comment>
<evidence type="ECO:0000256" key="2">
    <source>
        <dbReference type="ARBA" id="ARBA00022573"/>
    </source>
</evidence>
<comment type="pathway">
    <text evidence="8">Cofactor biosynthesis; adenosylcobalamin biosynthesis; cob(II)yrinate a,c-diamide from sirohydrochlorin (anaerobic route): step 10/10.</text>
</comment>
<dbReference type="Pfam" id="PF07685">
    <property type="entry name" value="GATase_3"/>
    <property type="match status" value="1"/>
</dbReference>
<dbReference type="CDD" id="cd03130">
    <property type="entry name" value="GATase1_CobB"/>
    <property type="match status" value="1"/>
</dbReference>
<dbReference type="InterPro" id="IPR004484">
    <property type="entry name" value="CbiA/CobB_synth"/>
</dbReference>
<name>A0A7V4G939_9BACT</name>
<comment type="catalytic activity">
    <reaction evidence="8">
        <text>cob(II)yrinate + 2 L-glutamine + 2 ATP + 2 H2O = cob(II)yrinate a,c diamide + 2 L-glutamate + 2 ADP + 2 phosphate + 2 H(+)</text>
        <dbReference type="Rhea" id="RHEA:26289"/>
        <dbReference type="ChEBI" id="CHEBI:15377"/>
        <dbReference type="ChEBI" id="CHEBI:15378"/>
        <dbReference type="ChEBI" id="CHEBI:29985"/>
        <dbReference type="ChEBI" id="CHEBI:30616"/>
        <dbReference type="ChEBI" id="CHEBI:43474"/>
        <dbReference type="ChEBI" id="CHEBI:58359"/>
        <dbReference type="ChEBI" id="CHEBI:58537"/>
        <dbReference type="ChEBI" id="CHEBI:58894"/>
        <dbReference type="ChEBI" id="CHEBI:456216"/>
        <dbReference type="EC" id="6.3.5.11"/>
    </reaction>
</comment>
<dbReference type="SUPFAM" id="SSF52540">
    <property type="entry name" value="P-loop containing nucleoside triphosphate hydrolases"/>
    <property type="match status" value="1"/>
</dbReference>
<dbReference type="InterPro" id="IPR027417">
    <property type="entry name" value="P-loop_NTPase"/>
</dbReference>
<evidence type="ECO:0000256" key="4">
    <source>
        <dbReference type="ARBA" id="ARBA00022741"/>
    </source>
</evidence>
<keyword evidence="5 8" id="KW-0067">ATP-binding</keyword>
<dbReference type="InterPro" id="IPR002586">
    <property type="entry name" value="CobQ/CobB/MinD/ParA_Nub-bd_dom"/>
</dbReference>